<name>A0A2J6Q3R2_9HELO</name>
<dbReference type="InterPro" id="IPR052743">
    <property type="entry name" value="Glutaminase_GtaA"/>
</dbReference>
<feature type="domain" description="Glutaminase A N-terminal" evidence="2">
    <location>
        <begin position="160"/>
        <end position="280"/>
    </location>
</feature>
<dbReference type="STRING" id="1745343.A0A2J6Q3R2"/>
<dbReference type="PANTHER" id="PTHR31987">
    <property type="entry name" value="GLUTAMINASE A-RELATED"/>
    <property type="match status" value="1"/>
</dbReference>
<gene>
    <name evidence="3" type="ORF">NA56DRAFT_671164</name>
</gene>
<dbReference type="AlphaFoldDB" id="A0A2J6Q3R2"/>
<evidence type="ECO:0000259" key="1">
    <source>
        <dbReference type="Pfam" id="PF16335"/>
    </source>
</evidence>
<feature type="domain" description="Glutaminase A N-terminal" evidence="2">
    <location>
        <begin position="78"/>
        <end position="159"/>
    </location>
</feature>
<evidence type="ECO:0000313" key="3">
    <source>
        <dbReference type="EMBL" id="PMD20927.1"/>
    </source>
</evidence>
<dbReference type="Proteomes" id="UP000235672">
    <property type="component" value="Unassembled WGS sequence"/>
</dbReference>
<dbReference type="Pfam" id="PF17168">
    <property type="entry name" value="DUF5127"/>
    <property type="match status" value="2"/>
</dbReference>
<dbReference type="InterPro" id="IPR008928">
    <property type="entry name" value="6-hairpin_glycosidase_sf"/>
</dbReference>
<evidence type="ECO:0000313" key="4">
    <source>
        <dbReference type="Proteomes" id="UP000235672"/>
    </source>
</evidence>
<proteinExistence type="predicted"/>
<dbReference type="GO" id="GO:0005975">
    <property type="term" value="P:carbohydrate metabolic process"/>
    <property type="evidence" value="ECO:0007669"/>
    <property type="project" value="InterPro"/>
</dbReference>
<dbReference type="PANTHER" id="PTHR31987:SF1">
    <property type="entry name" value="GLUTAMINASE A"/>
    <property type="match status" value="1"/>
</dbReference>
<dbReference type="SUPFAM" id="SSF48208">
    <property type="entry name" value="Six-hairpin glycosidases"/>
    <property type="match status" value="1"/>
</dbReference>
<dbReference type="OrthoDB" id="431715at2759"/>
<evidence type="ECO:0000259" key="2">
    <source>
        <dbReference type="Pfam" id="PF17168"/>
    </source>
</evidence>
<feature type="domain" description="Glutaminase A central" evidence="1">
    <location>
        <begin position="286"/>
        <end position="595"/>
    </location>
</feature>
<accession>A0A2J6Q3R2</accession>
<organism evidence="3 4">
    <name type="scientific">Hyaloscypha hepaticicola</name>
    <dbReference type="NCBI Taxonomy" id="2082293"/>
    <lineage>
        <taxon>Eukaryota</taxon>
        <taxon>Fungi</taxon>
        <taxon>Dikarya</taxon>
        <taxon>Ascomycota</taxon>
        <taxon>Pezizomycotina</taxon>
        <taxon>Leotiomycetes</taxon>
        <taxon>Helotiales</taxon>
        <taxon>Hyaloscyphaceae</taxon>
        <taxon>Hyaloscypha</taxon>
    </lineage>
</organism>
<dbReference type="EMBL" id="KZ613483">
    <property type="protein sequence ID" value="PMD20927.1"/>
    <property type="molecule type" value="Genomic_DNA"/>
</dbReference>
<dbReference type="InterPro" id="IPR033433">
    <property type="entry name" value="GtaA_N"/>
</dbReference>
<reference evidence="3 4" key="1">
    <citation type="submission" date="2016-05" db="EMBL/GenBank/DDBJ databases">
        <title>A degradative enzymes factory behind the ericoid mycorrhizal symbiosis.</title>
        <authorList>
            <consortium name="DOE Joint Genome Institute"/>
            <person name="Martino E."/>
            <person name="Morin E."/>
            <person name="Grelet G."/>
            <person name="Kuo A."/>
            <person name="Kohler A."/>
            <person name="Daghino S."/>
            <person name="Barry K."/>
            <person name="Choi C."/>
            <person name="Cichocki N."/>
            <person name="Clum A."/>
            <person name="Copeland A."/>
            <person name="Hainaut M."/>
            <person name="Haridas S."/>
            <person name="Labutti K."/>
            <person name="Lindquist E."/>
            <person name="Lipzen A."/>
            <person name="Khouja H.-R."/>
            <person name="Murat C."/>
            <person name="Ohm R."/>
            <person name="Olson A."/>
            <person name="Spatafora J."/>
            <person name="Veneault-Fourrey C."/>
            <person name="Henrissat B."/>
            <person name="Grigoriev I."/>
            <person name="Martin F."/>
            <person name="Perotto S."/>
        </authorList>
    </citation>
    <scope>NUCLEOTIDE SEQUENCE [LARGE SCALE GENOMIC DNA]</scope>
    <source>
        <strain evidence="3 4">UAMH 7357</strain>
    </source>
</reference>
<protein>
    <submittedName>
        <fullName evidence="3">DUF1793-domain-containing protein</fullName>
    </submittedName>
</protein>
<keyword evidence="4" id="KW-1185">Reference proteome</keyword>
<dbReference type="Pfam" id="PF16335">
    <property type="entry name" value="GtaA_6_Hairpin"/>
    <property type="match status" value="1"/>
</dbReference>
<dbReference type="InterPro" id="IPR032514">
    <property type="entry name" value="GtaA_central"/>
</dbReference>
<sequence>MFYLGIVSATSIFTPTRPPAIPLAVRSPYLNALQFAGCGHGNGGYMAGRNPSFWAGQTLGWAGMIRPVNQTAFSYTSTRSVFTMEIDKKIRMSIEFLSPVTPGDQKRQSLVFSYLDVIVEAIDGDSHDVQLYGDISAEWVAGDHSSIAQWEFDTTNDGISKVKGLTFQSGVDKAVRGAFQKNGKLANTKDKHFRPINKDFPVFGFSVNLGSVVGLESTLFTLGLTQEQALQFNCQTGNVALNSLWTSYFSKETDALSFFYNDYHTASKMAISIDGMIENDSLKAGGQDYLTITSLSTRQAFGATQLVGNLTKQYFFIKELSSDRNIQTVDVIYPFFPILLYMEPSMIKLMLDPLFENQESGQWPRNYSMHDLGYHYPNATGHNDGNDEEQPLEDMILMTLAYAQRTRDTAYLSKHYDILQKWTQYLIDEALFPAHEMSTDDFAGPLANQTNLALKGIIGIAAMASIANLTGNAADGAKYTTIAHTYISRWQSLGVATEIKATHSTLSYNQNDTYGILYNLHCDRLLNLKLVPQTIYEMQSEFYSTIEFKYGLPLDSRHHYTKSDWEMWAAAISSESTKNMLIRDLAKWINETNTYGAHGFI</sequence>